<feature type="domain" description="Helicase-associated" evidence="1">
    <location>
        <begin position="85"/>
        <end position="150"/>
    </location>
</feature>
<accession>A0ABD3Q105</accession>
<dbReference type="AlphaFoldDB" id="A0ABD3Q105"/>
<keyword evidence="3" id="KW-1185">Reference proteome</keyword>
<dbReference type="Gene3D" id="6.10.140.530">
    <property type="match status" value="4"/>
</dbReference>
<protein>
    <recommendedName>
        <fullName evidence="1">Helicase-associated domain-containing protein</fullName>
    </recommendedName>
</protein>
<feature type="domain" description="Helicase-associated" evidence="1">
    <location>
        <begin position="156"/>
        <end position="211"/>
    </location>
</feature>
<organism evidence="2 3">
    <name type="scientific">Cyclotella cryptica</name>
    <dbReference type="NCBI Taxonomy" id="29204"/>
    <lineage>
        <taxon>Eukaryota</taxon>
        <taxon>Sar</taxon>
        <taxon>Stramenopiles</taxon>
        <taxon>Ochrophyta</taxon>
        <taxon>Bacillariophyta</taxon>
        <taxon>Coscinodiscophyceae</taxon>
        <taxon>Thalassiosirophycidae</taxon>
        <taxon>Stephanodiscales</taxon>
        <taxon>Stephanodiscaceae</taxon>
        <taxon>Cyclotella</taxon>
    </lineage>
</organism>
<reference evidence="2 3" key="1">
    <citation type="journal article" date="2020" name="G3 (Bethesda)">
        <title>Improved Reference Genome for Cyclotella cryptica CCMP332, a Model for Cell Wall Morphogenesis, Salinity Adaptation, and Lipid Production in Diatoms (Bacillariophyta).</title>
        <authorList>
            <person name="Roberts W.R."/>
            <person name="Downey K.M."/>
            <person name="Ruck E.C."/>
            <person name="Traller J.C."/>
            <person name="Alverson A.J."/>
        </authorList>
    </citation>
    <scope>NUCLEOTIDE SEQUENCE [LARGE SCALE GENOMIC DNA]</scope>
    <source>
        <strain evidence="2 3">CCMP332</strain>
    </source>
</reference>
<dbReference type="Proteomes" id="UP001516023">
    <property type="component" value="Unassembled WGS sequence"/>
</dbReference>
<feature type="domain" description="Helicase-associated" evidence="1">
    <location>
        <begin position="296"/>
        <end position="358"/>
    </location>
</feature>
<name>A0ABD3Q105_9STRA</name>
<gene>
    <name evidence="2" type="ORF">HJC23_010244</name>
</gene>
<sequence length="404" mass="47627">MRVHRGALRCNAPTADYWCIYRPSTSLLRAITGYYMVCTYQQKILHYFALEMFLQMDSLAIPLNHPALPCILDALTTINIEALIEKRWNEQMEYLASFKNHYGHCNTAIRTANPDLDSWMIKQRAYCKLYLEQKPNPLTLERYERLKNVGLLPSPNKWEQRLEELKQYKLQHGHTDVPIDYPHLGIWVLNQRFNLQDMPKERIDKLDAIDFTWNYNTRSSNEEAWNAKYQLLLAYIRQHGHANVPKSNEPLSCWVRKQRYEYSKFIKKRKSQINPDRINKLKAVGFSFRLRPDPIPWEQHFEDLVQFKQEHGHCNISRNHPKLGNWSVYQRVQFKYFLEGKASTIDQAKADKLISIGFLEIESKASRSSLHIPVLPQQMMLPGEEGHDAHASDYNWDTDFPFVG</sequence>
<proteinExistence type="predicted"/>
<evidence type="ECO:0000313" key="2">
    <source>
        <dbReference type="EMBL" id="KAL3793672.1"/>
    </source>
</evidence>
<dbReference type="InterPro" id="IPR005114">
    <property type="entry name" value="Helicase_assoc"/>
</dbReference>
<dbReference type="PANTHER" id="PTHR33418:SF1">
    <property type="entry name" value="HELICASE-ASSOCIATED DOMAIN-CONTAINING PROTEIN"/>
    <property type="match status" value="1"/>
</dbReference>
<dbReference type="Pfam" id="PF03457">
    <property type="entry name" value="HA"/>
    <property type="match status" value="4"/>
</dbReference>
<evidence type="ECO:0000313" key="3">
    <source>
        <dbReference type="Proteomes" id="UP001516023"/>
    </source>
</evidence>
<dbReference type="EMBL" id="JABMIG020000089">
    <property type="protein sequence ID" value="KAL3793672.1"/>
    <property type="molecule type" value="Genomic_DNA"/>
</dbReference>
<feature type="domain" description="Helicase-associated" evidence="1">
    <location>
        <begin position="222"/>
        <end position="286"/>
    </location>
</feature>
<dbReference type="PANTHER" id="PTHR33418">
    <property type="entry name" value="HELICASE-ASSOCIATED"/>
    <property type="match status" value="1"/>
</dbReference>
<evidence type="ECO:0000259" key="1">
    <source>
        <dbReference type="Pfam" id="PF03457"/>
    </source>
</evidence>
<comment type="caution">
    <text evidence="2">The sequence shown here is derived from an EMBL/GenBank/DDBJ whole genome shotgun (WGS) entry which is preliminary data.</text>
</comment>